<name>A0A3D8VIP3_9GAMM</name>
<dbReference type="EMBL" id="QTJR01000001">
    <property type="protein sequence ID" value="RDY69244.1"/>
    <property type="molecule type" value="Genomic_DNA"/>
</dbReference>
<keyword evidence="2" id="KW-0813">Transport</keyword>
<dbReference type="AlphaFoldDB" id="A0A3D8VIP3"/>
<evidence type="ECO:0000256" key="5">
    <source>
        <dbReference type="SAM" id="SignalP"/>
    </source>
</evidence>
<proteinExistence type="predicted"/>
<dbReference type="InterPro" id="IPR019207">
    <property type="entry name" value="DUF2092"/>
</dbReference>
<evidence type="ECO:0000256" key="1">
    <source>
        <dbReference type="ARBA" id="ARBA00011245"/>
    </source>
</evidence>
<sequence length="254" mass="27681">MTDRELAMKMPALAFALAVGLIPLSPAHAQQAGAVDPKAIKALSQIGEKLRSLREYTVDATVKTRAPLASGEYRDFDGTAKYQVRAPDHLHASTRGVGLDRDVVYDGRTITVFSPTQKQYARIEAPGTLSTLVSTVESRVGFRMALAQLFTWDDQTRLLENAERASFSGEALVGGRKCAHYSYKKAGIAWEVFADAKHLPCKLAFVDTRDAGLPGYTAELTWVESAKLPDSTFVFTPPAGASEVGWDKFRAQAQ</sequence>
<evidence type="ECO:0000313" key="7">
    <source>
        <dbReference type="Proteomes" id="UP000256829"/>
    </source>
</evidence>
<dbReference type="Pfam" id="PF09865">
    <property type="entry name" value="DUF2092"/>
    <property type="match status" value="1"/>
</dbReference>
<organism evidence="6 7">
    <name type="scientific">Lysobacter soli</name>
    <dbReference type="NCBI Taxonomy" id="453783"/>
    <lineage>
        <taxon>Bacteria</taxon>
        <taxon>Pseudomonadati</taxon>
        <taxon>Pseudomonadota</taxon>
        <taxon>Gammaproteobacteria</taxon>
        <taxon>Lysobacterales</taxon>
        <taxon>Lysobacteraceae</taxon>
        <taxon>Lysobacter</taxon>
    </lineage>
</organism>
<dbReference type="Gene3D" id="2.50.20.10">
    <property type="entry name" value="Lipoprotein localisation LolA/LolB/LppX"/>
    <property type="match status" value="1"/>
</dbReference>
<keyword evidence="3 5" id="KW-0732">Signal</keyword>
<accession>A0A3D8VIP3</accession>
<evidence type="ECO:0000256" key="4">
    <source>
        <dbReference type="ARBA" id="ARBA00022927"/>
    </source>
</evidence>
<evidence type="ECO:0000256" key="2">
    <source>
        <dbReference type="ARBA" id="ARBA00022448"/>
    </source>
</evidence>
<feature type="chain" id="PRO_5017663385" evidence="5">
    <location>
        <begin position="30"/>
        <end position="254"/>
    </location>
</feature>
<gene>
    <name evidence="6" type="ORF">DX912_00240</name>
</gene>
<reference evidence="6 7" key="1">
    <citation type="submission" date="2018-08" db="EMBL/GenBank/DDBJ databases">
        <title>Lysobacter soli KCTC 22011, whole genome shotgun sequence.</title>
        <authorList>
            <person name="Zhang X."/>
            <person name="Feng G."/>
            <person name="Zhu H."/>
        </authorList>
    </citation>
    <scope>NUCLEOTIDE SEQUENCE [LARGE SCALE GENOMIC DNA]</scope>
    <source>
        <strain evidence="6 7">KCTC 22011</strain>
    </source>
</reference>
<dbReference type="GO" id="GO:0015031">
    <property type="term" value="P:protein transport"/>
    <property type="evidence" value="ECO:0007669"/>
    <property type="project" value="UniProtKB-KW"/>
</dbReference>
<feature type="signal peptide" evidence="5">
    <location>
        <begin position="1"/>
        <end position="29"/>
    </location>
</feature>
<comment type="subunit">
    <text evidence="1">Monomer.</text>
</comment>
<protein>
    <submittedName>
        <fullName evidence="6">DUF2092 domain-containing protein</fullName>
    </submittedName>
</protein>
<dbReference type="SUPFAM" id="SSF89392">
    <property type="entry name" value="Prokaryotic lipoproteins and lipoprotein localization factors"/>
    <property type="match status" value="1"/>
</dbReference>
<comment type="caution">
    <text evidence="6">The sequence shown here is derived from an EMBL/GenBank/DDBJ whole genome shotgun (WGS) entry which is preliminary data.</text>
</comment>
<evidence type="ECO:0000313" key="6">
    <source>
        <dbReference type="EMBL" id="RDY69244.1"/>
    </source>
</evidence>
<keyword evidence="4" id="KW-0653">Protein transport</keyword>
<evidence type="ECO:0000256" key="3">
    <source>
        <dbReference type="ARBA" id="ARBA00022729"/>
    </source>
</evidence>
<dbReference type="Proteomes" id="UP000256829">
    <property type="component" value="Unassembled WGS sequence"/>
</dbReference>
<keyword evidence="7" id="KW-1185">Reference proteome</keyword>
<dbReference type="InterPro" id="IPR029046">
    <property type="entry name" value="LolA/LolB/LppX"/>
</dbReference>